<gene>
    <name evidence="1" type="ORF">QAD02_020417</name>
</gene>
<keyword evidence="2" id="KW-1185">Reference proteome</keyword>
<accession>A0ACC2PM17</accession>
<evidence type="ECO:0000313" key="2">
    <source>
        <dbReference type="Proteomes" id="UP001239111"/>
    </source>
</evidence>
<reference evidence="1" key="1">
    <citation type="submission" date="2023-04" db="EMBL/GenBank/DDBJ databases">
        <title>A chromosome-level genome assembly of the parasitoid wasp Eretmocerus hayati.</title>
        <authorList>
            <person name="Zhong Y."/>
            <person name="Liu S."/>
            <person name="Liu Y."/>
        </authorList>
    </citation>
    <scope>NUCLEOTIDE SEQUENCE</scope>
    <source>
        <strain evidence="1">ZJU_SS_LIU_2023</strain>
    </source>
</reference>
<organism evidence="1 2">
    <name type="scientific">Eretmocerus hayati</name>
    <dbReference type="NCBI Taxonomy" id="131215"/>
    <lineage>
        <taxon>Eukaryota</taxon>
        <taxon>Metazoa</taxon>
        <taxon>Ecdysozoa</taxon>
        <taxon>Arthropoda</taxon>
        <taxon>Hexapoda</taxon>
        <taxon>Insecta</taxon>
        <taxon>Pterygota</taxon>
        <taxon>Neoptera</taxon>
        <taxon>Endopterygota</taxon>
        <taxon>Hymenoptera</taxon>
        <taxon>Apocrita</taxon>
        <taxon>Proctotrupomorpha</taxon>
        <taxon>Chalcidoidea</taxon>
        <taxon>Aphelinidae</taxon>
        <taxon>Aphelininae</taxon>
        <taxon>Eretmocerus</taxon>
    </lineage>
</organism>
<name>A0ACC2PM17_9HYME</name>
<sequence length="123" mass="13364">MRVFIASEKKNHPRDACSTIGNGSAVSCVEFVRHTCFRSAWGMAAGIVLWLAGVSGRALGIASVLLSSRMMLSWSHSSRLLCCRQGDLEAQRRQRRLPRVIVFPVAASCSRAAASCQPGLIIF</sequence>
<comment type="caution">
    <text evidence="1">The sequence shown here is derived from an EMBL/GenBank/DDBJ whole genome shotgun (WGS) entry which is preliminary data.</text>
</comment>
<dbReference type="EMBL" id="CM056741">
    <property type="protein sequence ID" value="KAJ8684624.1"/>
    <property type="molecule type" value="Genomic_DNA"/>
</dbReference>
<proteinExistence type="predicted"/>
<evidence type="ECO:0000313" key="1">
    <source>
        <dbReference type="EMBL" id="KAJ8684624.1"/>
    </source>
</evidence>
<dbReference type="Proteomes" id="UP001239111">
    <property type="component" value="Chromosome 1"/>
</dbReference>
<protein>
    <submittedName>
        <fullName evidence="1">Uncharacterized protein</fullName>
    </submittedName>
</protein>